<name>L9VMW6_9EURY</name>
<protein>
    <recommendedName>
        <fullName evidence="4">Small CPxCG-related zinc finger protein</fullName>
    </recommendedName>
</protein>
<reference evidence="2 3" key="1">
    <citation type="journal article" date="2014" name="PLoS Genet.">
        <title>Phylogenetically driven sequencing of extremely halophilic archaea reveals strategies for static and dynamic osmo-response.</title>
        <authorList>
            <person name="Becker E.A."/>
            <person name="Seitzer P.M."/>
            <person name="Tritt A."/>
            <person name="Larsen D."/>
            <person name="Krusor M."/>
            <person name="Yao A.I."/>
            <person name="Wu D."/>
            <person name="Madern D."/>
            <person name="Eisen J.A."/>
            <person name="Darling A.E."/>
            <person name="Facciotti M.T."/>
        </authorList>
    </citation>
    <scope>NUCLEOTIDE SEQUENCE [LARGE SCALE GENOMIC DNA]</scope>
    <source>
        <strain evidence="2 3">GA33</strain>
    </source>
</reference>
<dbReference type="PATRIC" id="fig|1114856.3.peg.3734"/>
<keyword evidence="3" id="KW-1185">Reference proteome</keyword>
<dbReference type="eggNOG" id="arCOG09253">
    <property type="taxonomic scope" value="Archaea"/>
</dbReference>
<dbReference type="AlphaFoldDB" id="L9VMW6"/>
<feature type="region of interest" description="Disordered" evidence="1">
    <location>
        <begin position="1"/>
        <end position="23"/>
    </location>
</feature>
<dbReference type="STRING" id="1114856.GCA_000383975_00277"/>
<dbReference type="Proteomes" id="UP000011599">
    <property type="component" value="Unassembled WGS sequence"/>
</dbReference>
<proteinExistence type="predicted"/>
<gene>
    <name evidence="2" type="ORF">C496_17997</name>
</gene>
<evidence type="ECO:0000256" key="1">
    <source>
        <dbReference type="SAM" id="MobiDB-lite"/>
    </source>
</evidence>
<accession>L9VMW6</accession>
<evidence type="ECO:0008006" key="4">
    <source>
        <dbReference type="Google" id="ProtNLM"/>
    </source>
</evidence>
<sequence length="58" mass="5856">MVAVGVNSDLEEGDTGSGSFPECPRCGSEIVATTVIGPSEGTASPCGCRVIPPVLEFE</sequence>
<evidence type="ECO:0000313" key="2">
    <source>
        <dbReference type="EMBL" id="ELY38540.1"/>
    </source>
</evidence>
<organism evidence="2 3">
    <name type="scientific">Natronorubrum tibetense GA33</name>
    <dbReference type="NCBI Taxonomy" id="1114856"/>
    <lineage>
        <taxon>Archaea</taxon>
        <taxon>Methanobacteriati</taxon>
        <taxon>Methanobacteriota</taxon>
        <taxon>Stenosarchaea group</taxon>
        <taxon>Halobacteria</taxon>
        <taxon>Halobacteriales</taxon>
        <taxon>Natrialbaceae</taxon>
        <taxon>Natronorubrum</taxon>
    </lineage>
</organism>
<evidence type="ECO:0000313" key="3">
    <source>
        <dbReference type="Proteomes" id="UP000011599"/>
    </source>
</evidence>
<dbReference type="EMBL" id="AOHW01000042">
    <property type="protein sequence ID" value="ELY38540.1"/>
    <property type="molecule type" value="Genomic_DNA"/>
</dbReference>
<comment type="caution">
    <text evidence="2">The sequence shown here is derived from an EMBL/GenBank/DDBJ whole genome shotgun (WGS) entry which is preliminary data.</text>
</comment>